<dbReference type="PANTHER" id="PTHR30458:SF0">
    <property type="entry name" value="1,2-PHENYLACETYL-COA EPOXIDASE, SUBUNIT C"/>
    <property type="match status" value="1"/>
</dbReference>
<dbReference type="RefSeq" id="WP_059036880.1">
    <property type="nucleotide sequence ID" value="NZ_JAADZU010000003.1"/>
</dbReference>
<reference evidence="2 3" key="1">
    <citation type="submission" date="2020-01" db="EMBL/GenBank/DDBJ databases">
        <title>Investigation of new actinobacteria for the biodesulphurisation of diesel fuel.</title>
        <authorList>
            <person name="Athi Narayanan S.M."/>
        </authorList>
    </citation>
    <scope>NUCLEOTIDE SEQUENCE [LARGE SCALE GENOMIC DNA]</scope>
    <source>
        <strain evidence="2 3">213E</strain>
    </source>
</reference>
<dbReference type="Pfam" id="PF05138">
    <property type="entry name" value="PaaA_PaaC"/>
    <property type="match status" value="1"/>
</dbReference>
<dbReference type="SUPFAM" id="SSF47240">
    <property type="entry name" value="Ferritin-like"/>
    <property type="match status" value="1"/>
</dbReference>
<accession>A0A7K3LJ89</accession>
<dbReference type="GO" id="GO:0010124">
    <property type="term" value="P:phenylacetate catabolic process"/>
    <property type="evidence" value="ECO:0007669"/>
    <property type="project" value="InterPro"/>
</dbReference>
<dbReference type="InterPro" id="IPR009078">
    <property type="entry name" value="Ferritin-like_SF"/>
</dbReference>
<dbReference type="InterPro" id="IPR012347">
    <property type="entry name" value="Ferritin-like"/>
</dbReference>
<comment type="caution">
    <text evidence="2">The sequence shown here is derived from an EMBL/GenBank/DDBJ whole genome shotgun (WGS) entry which is preliminary data.</text>
</comment>
<dbReference type="GO" id="GO:0005829">
    <property type="term" value="C:cytosol"/>
    <property type="evidence" value="ECO:0007669"/>
    <property type="project" value="TreeGrafter"/>
</dbReference>
<keyword evidence="3" id="KW-1185">Reference proteome</keyword>
<evidence type="ECO:0000313" key="3">
    <source>
        <dbReference type="Proteomes" id="UP000466307"/>
    </source>
</evidence>
<dbReference type="AlphaFoldDB" id="A0A7K3LJ89"/>
<evidence type="ECO:0000313" key="2">
    <source>
        <dbReference type="EMBL" id="NDK88280.1"/>
    </source>
</evidence>
<evidence type="ECO:0000256" key="1">
    <source>
        <dbReference type="SAM" id="MobiDB-lite"/>
    </source>
</evidence>
<dbReference type="Proteomes" id="UP000466307">
    <property type="component" value="Unassembled WGS sequence"/>
</dbReference>
<dbReference type="InterPro" id="IPR052703">
    <property type="entry name" value="Aromatic_CoA_ox/epox"/>
</dbReference>
<feature type="region of interest" description="Disordered" evidence="1">
    <location>
        <begin position="1"/>
        <end position="24"/>
    </location>
</feature>
<dbReference type="InterPro" id="IPR011882">
    <property type="entry name" value="PaaC"/>
</dbReference>
<sequence>MTDHDLLHSDHPDGDHAHGGLDDPQAHGQWAFGTGFDDPLAGVDTTVPADVDPAALGAYCLMLGDDALISAQRLAQWCAHAPELEEEVALANIGLDLLGQARLLLARAAAADDAVVPVISATSPIPADDALAFFRDESDFRNVHLVELANGDFAQSIVRLLVFATWRLALFDRLRTSTDPVLAAVASKGVKELTYHRDYSARWVVTFGCGTAQSRRRLSDALAAVWPYVDELFVPTTEERILARSGIGVDPSTLRAEFDAVITQVLSAAETELVPGPRIGRVAGRAGRAGLHTGQMGYILAEMQSVARAHPEGVW</sequence>
<proteinExistence type="predicted"/>
<name>A0A7K3LJ89_9ACTN</name>
<protein>
    <submittedName>
        <fullName evidence="2">Phenylacetate-CoA oxygenase subunit PaaC</fullName>
    </submittedName>
</protein>
<organism evidence="2 3">
    <name type="scientific">Gordonia desulfuricans</name>
    <dbReference type="NCBI Taxonomy" id="89051"/>
    <lineage>
        <taxon>Bacteria</taxon>
        <taxon>Bacillati</taxon>
        <taxon>Actinomycetota</taxon>
        <taxon>Actinomycetes</taxon>
        <taxon>Mycobacteriales</taxon>
        <taxon>Gordoniaceae</taxon>
        <taxon>Gordonia</taxon>
    </lineage>
</organism>
<dbReference type="EMBL" id="JAADZU010000003">
    <property type="protein sequence ID" value="NDK88280.1"/>
    <property type="molecule type" value="Genomic_DNA"/>
</dbReference>
<dbReference type="Gene3D" id="1.20.1260.10">
    <property type="match status" value="1"/>
</dbReference>
<dbReference type="PANTHER" id="PTHR30458">
    <property type="entry name" value="PHENYLACETIC ACID DEGRADATION PROTEIN PAA"/>
    <property type="match status" value="1"/>
</dbReference>
<dbReference type="InterPro" id="IPR007814">
    <property type="entry name" value="PaaA_PaaC"/>
</dbReference>
<gene>
    <name evidence="2" type="primary">paaC</name>
    <name evidence="2" type="ORF">GYA93_01575</name>
</gene>
<dbReference type="NCBIfam" id="TIGR02158">
    <property type="entry name" value="PA_CoA_Oxy3"/>
    <property type="match status" value="1"/>
</dbReference>